<feature type="region of interest" description="Disordered" evidence="6">
    <location>
        <begin position="1"/>
        <end position="272"/>
    </location>
</feature>
<dbReference type="SUPFAM" id="SSF46934">
    <property type="entry name" value="UBA-like"/>
    <property type="match status" value="1"/>
</dbReference>
<dbReference type="InterPro" id="IPR009060">
    <property type="entry name" value="UBA-like_sf"/>
</dbReference>
<dbReference type="Pfam" id="PF00627">
    <property type="entry name" value="UBA"/>
    <property type="match status" value="1"/>
</dbReference>
<comment type="similarity">
    <text evidence="2">Belongs to the peptidase S54 family.</text>
</comment>
<dbReference type="GO" id="GO:0016020">
    <property type="term" value="C:membrane"/>
    <property type="evidence" value="ECO:0007669"/>
    <property type="project" value="UniProtKB-SubCell"/>
</dbReference>
<protein>
    <recommendedName>
        <fullName evidence="8">UBA domain-containing protein</fullName>
    </recommendedName>
</protein>
<dbReference type="SMART" id="SM00165">
    <property type="entry name" value="UBA"/>
    <property type="match status" value="1"/>
</dbReference>
<name>A0A8D9CVQ7_BRACM</name>
<feature type="transmembrane region" description="Helical" evidence="7">
    <location>
        <begin position="466"/>
        <end position="488"/>
    </location>
</feature>
<accession>A0A8D9CVQ7</accession>
<keyword evidence="3 7" id="KW-0812">Transmembrane</keyword>
<feature type="domain" description="UBA" evidence="8">
    <location>
        <begin position="640"/>
        <end position="680"/>
    </location>
</feature>
<dbReference type="Gene3D" id="1.10.8.10">
    <property type="entry name" value="DNA helicase RuvA subunit, C-terminal domain"/>
    <property type="match status" value="1"/>
</dbReference>
<proteinExistence type="inferred from homology"/>
<dbReference type="Proteomes" id="UP000694005">
    <property type="component" value="Chromosome A09"/>
</dbReference>
<feature type="compositionally biased region" description="Polar residues" evidence="6">
    <location>
        <begin position="1"/>
        <end position="16"/>
    </location>
</feature>
<comment type="subcellular location">
    <subcellularLocation>
        <location evidence="1">Membrane</location>
        <topology evidence="1">Multi-pass membrane protein</topology>
    </subcellularLocation>
</comment>
<dbReference type="InterPro" id="IPR035952">
    <property type="entry name" value="Rhomboid-like_sf"/>
</dbReference>
<organism evidence="9 10">
    <name type="scientific">Brassica campestris</name>
    <name type="common">Field mustard</name>
    <dbReference type="NCBI Taxonomy" id="3711"/>
    <lineage>
        <taxon>Eukaryota</taxon>
        <taxon>Viridiplantae</taxon>
        <taxon>Streptophyta</taxon>
        <taxon>Embryophyta</taxon>
        <taxon>Tracheophyta</taxon>
        <taxon>Spermatophyta</taxon>
        <taxon>Magnoliopsida</taxon>
        <taxon>eudicotyledons</taxon>
        <taxon>Gunneridae</taxon>
        <taxon>Pentapetalae</taxon>
        <taxon>rosids</taxon>
        <taxon>malvids</taxon>
        <taxon>Brassicales</taxon>
        <taxon>Brassicaceae</taxon>
        <taxon>Brassiceae</taxon>
        <taxon>Brassica</taxon>
    </lineage>
</organism>
<dbReference type="FunFam" id="1.20.1540.10:FF:000040">
    <property type="entry name" value="Ubiquitin-associated /TS-N domain-containing protein"/>
    <property type="match status" value="1"/>
</dbReference>
<gene>
    <name evidence="9" type="ORF">BRAPAZ1V2_A09P62140.2</name>
</gene>
<evidence type="ECO:0000256" key="3">
    <source>
        <dbReference type="ARBA" id="ARBA00022692"/>
    </source>
</evidence>
<dbReference type="Pfam" id="PF01694">
    <property type="entry name" value="Rhomboid"/>
    <property type="match status" value="1"/>
</dbReference>
<evidence type="ECO:0000256" key="4">
    <source>
        <dbReference type="ARBA" id="ARBA00022989"/>
    </source>
</evidence>
<evidence type="ECO:0000256" key="5">
    <source>
        <dbReference type="ARBA" id="ARBA00023136"/>
    </source>
</evidence>
<dbReference type="Gramene" id="A09p62140.2_BraZ1">
    <property type="protein sequence ID" value="A09p62140.2_BraZ1.CDS"/>
    <property type="gene ID" value="A09g62140.2_BraZ1"/>
</dbReference>
<dbReference type="PANTHER" id="PTHR22426:SF2">
    <property type="entry name" value="ARGININE_SERINE-RICH COILED-COIL PROTEIN 2"/>
    <property type="match status" value="1"/>
</dbReference>
<dbReference type="GO" id="GO:0004252">
    <property type="term" value="F:serine-type endopeptidase activity"/>
    <property type="evidence" value="ECO:0007669"/>
    <property type="project" value="InterPro"/>
</dbReference>
<evidence type="ECO:0000259" key="8">
    <source>
        <dbReference type="PROSITE" id="PS50030"/>
    </source>
</evidence>
<keyword evidence="4 7" id="KW-1133">Transmembrane helix</keyword>
<feature type="compositionally biased region" description="Polar residues" evidence="6">
    <location>
        <begin position="252"/>
        <end position="263"/>
    </location>
</feature>
<dbReference type="InterPro" id="IPR015940">
    <property type="entry name" value="UBA"/>
</dbReference>
<evidence type="ECO:0000256" key="1">
    <source>
        <dbReference type="ARBA" id="ARBA00004141"/>
    </source>
</evidence>
<dbReference type="Gene3D" id="1.20.1540.10">
    <property type="entry name" value="Rhomboid-like"/>
    <property type="match status" value="1"/>
</dbReference>
<sequence length="683" mass="76687">MSNTKRPMKENQSYSNCEAYMDTELNSPPHEGGAAFKKPSSDGSGRKYRRRALADDGSSSSDGYPERDQIPKLSRADVGKVSHARREDRGESDDRSRRYGRGGIDRHSRDDDHHYRSKRDEYNRHHERDGARSSRDSRSDHRRSDNEHSRSRNDSDRHSRRKHADSRAEDKEKDYVKRGSRQSRDEKAHEDLDNKETDVHAKSPRDRPDGASTENRDAHSKKLKGFVSEKFTHGNTNAEEKHTSRFKPALGSGNQDLSLQSHSKGAEPSGDVDAAKVAAMQAAELVNKNLVGTGYLTTDQKKKLLWGKKKSTATEEPAHRWDSALVGDRERQEKFNKLMGVKGGSVVNQEQNPSEVQVEKQNELQKDLEKQYTAGLRRRDGRTVGLDNAPVTKAFVITSALFTVLFGIQGRSSKLGLSYQDIFEKFRIWKLITSSFAFSSTPELMFGLYLLYYFRVFERQIGSNKYSVFILFSGTLSLLLEVTLLSLLKDTTENLLTSGPYGLIFASFIPFYLDIPVSTRFRVFGVNFSDKSFIYLAGLQLLLSSWKRSIFPGVCGIIAGSLYRLNILGIRKAKFPEFVASFFSRLSLPSFSSSSPPTPSRNIVGTISPNTVRRAEARLLSFLSNICFRSQPAPMASSVEPSEEAIATLVSMGFDRNAARQALVHARNDVNAATNILLEAQSH</sequence>
<dbReference type="AlphaFoldDB" id="A0A8D9CVQ7"/>
<feature type="compositionally biased region" description="Basic and acidic residues" evidence="6">
    <location>
        <begin position="64"/>
        <end position="157"/>
    </location>
</feature>
<reference evidence="9 10" key="1">
    <citation type="submission" date="2021-07" db="EMBL/GenBank/DDBJ databases">
        <authorList>
            <consortium name="Genoscope - CEA"/>
            <person name="William W."/>
        </authorList>
    </citation>
    <scope>NUCLEOTIDE SEQUENCE [LARGE SCALE GENOMIC DNA]</scope>
</reference>
<keyword evidence="5 7" id="KW-0472">Membrane</keyword>
<evidence type="ECO:0000256" key="2">
    <source>
        <dbReference type="ARBA" id="ARBA00009045"/>
    </source>
</evidence>
<feature type="transmembrane region" description="Helical" evidence="7">
    <location>
        <begin position="428"/>
        <end position="454"/>
    </location>
</feature>
<evidence type="ECO:0000256" key="6">
    <source>
        <dbReference type="SAM" id="MobiDB-lite"/>
    </source>
</evidence>
<dbReference type="InterPro" id="IPR022764">
    <property type="entry name" value="Peptidase_S54_rhomboid_dom"/>
</dbReference>
<dbReference type="SUPFAM" id="SSF144091">
    <property type="entry name" value="Rhomboid-like"/>
    <property type="match status" value="1"/>
</dbReference>
<feature type="compositionally biased region" description="Basic and acidic residues" evidence="6">
    <location>
        <begin position="165"/>
        <end position="220"/>
    </location>
</feature>
<dbReference type="PROSITE" id="PS50030">
    <property type="entry name" value="UBA"/>
    <property type="match status" value="1"/>
</dbReference>
<dbReference type="InterPro" id="IPR028124">
    <property type="entry name" value="SMAP_dom"/>
</dbReference>
<dbReference type="Pfam" id="PF15477">
    <property type="entry name" value="SMAP"/>
    <property type="match status" value="1"/>
</dbReference>
<evidence type="ECO:0000313" key="9">
    <source>
        <dbReference type="EMBL" id="CAG7865747.1"/>
    </source>
</evidence>
<evidence type="ECO:0000313" key="10">
    <source>
        <dbReference type="Proteomes" id="UP000694005"/>
    </source>
</evidence>
<dbReference type="PANTHER" id="PTHR22426">
    <property type="entry name" value="ARGININE_SERINE-RICH COILED-COIL PROTEIN 2"/>
    <property type="match status" value="1"/>
</dbReference>
<evidence type="ECO:0000256" key="7">
    <source>
        <dbReference type="SAM" id="Phobius"/>
    </source>
</evidence>
<dbReference type="EMBL" id="LS974625">
    <property type="protein sequence ID" value="CAG7865747.1"/>
    <property type="molecule type" value="Genomic_DNA"/>
</dbReference>